<proteinExistence type="predicted"/>
<dbReference type="Proteomes" id="UP000011086">
    <property type="component" value="Unassembled WGS sequence"/>
</dbReference>
<dbReference type="EMBL" id="JH793341">
    <property type="protein sequence ID" value="ELQ42139.1"/>
    <property type="molecule type" value="Genomic_DNA"/>
</dbReference>
<accession>A0AA97PPH5</accession>
<gene>
    <name evidence="1" type="ORF">OOU_Y34scaffold00228g30</name>
</gene>
<reference evidence="1" key="1">
    <citation type="journal article" date="2012" name="PLoS Genet.">
        <title>Comparative analysis of the genomes of two field isolates of the rice blast fungus Magnaporthe oryzae.</title>
        <authorList>
            <person name="Xue M."/>
            <person name="Yang J."/>
            <person name="Li Z."/>
            <person name="Hu S."/>
            <person name="Yao N."/>
            <person name="Dean R.A."/>
            <person name="Zhao W."/>
            <person name="Shen M."/>
            <person name="Zhang H."/>
            <person name="Li C."/>
            <person name="Liu L."/>
            <person name="Cao L."/>
            <person name="Xu X."/>
            <person name="Xing Y."/>
            <person name="Hsiang T."/>
            <person name="Zhang Z."/>
            <person name="Xu J.R."/>
            <person name="Peng Y.L."/>
        </authorList>
    </citation>
    <scope>NUCLEOTIDE SEQUENCE</scope>
    <source>
        <strain evidence="1">Y34</strain>
    </source>
</reference>
<organism evidence="1">
    <name type="scientific">Pyricularia oryzae (strain Y34)</name>
    <name type="common">Rice blast fungus</name>
    <name type="synonym">Magnaporthe oryzae</name>
    <dbReference type="NCBI Taxonomy" id="1143189"/>
    <lineage>
        <taxon>Eukaryota</taxon>
        <taxon>Fungi</taxon>
        <taxon>Dikarya</taxon>
        <taxon>Ascomycota</taxon>
        <taxon>Pezizomycotina</taxon>
        <taxon>Sordariomycetes</taxon>
        <taxon>Sordariomycetidae</taxon>
        <taxon>Magnaporthales</taxon>
        <taxon>Pyriculariaceae</taxon>
        <taxon>Pyricularia</taxon>
    </lineage>
</organism>
<evidence type="ECO:0000313" key="1">
    <source>
        <dbReference type="EMBL" id="ELQ42139.1"/>
    </source>
</evidence>
<sequence>MHQANALGRCVGKVGSFGYTVLGVNARSTSGNNDWTIVSLGGINIETTNNALPVRRQRKYSVYCKRYFTQVLWQGGDGIGPGPVHPIHRGLSRASTHRCYTIRKGPGKKGKAPFFLLFLSFNCRSIQDKPMVTIEGDAAWAPQIGVALA</sequence>
<protein>
    <submittedName>
        <fullName evidence="1">Uncharacterized protein</fullName>
    </submittedName>
</protein>
<dbReference type="AlphaFoldDB" id="A0AA97PPH5"/>
<name>A0AA97PPH5_PYRO3</name>